<evidence type="ECO:0000259" key="3">
    <source>
        <dbReference type="Pfam" id="PF12708"/>
    </source>
</evidence>
<dbReference type="EMBL" id="LHPF02000003">
    <property type="protein sequence ID" value="PSC75203.1"/>
    <property type="molecule type" value="Genomic_DNA"/>
</dbReference>
<dbReference type="Gene3D" id="2.160.20.10">
    <property type="entry name" value="Single-stranded right-handed beta-helix, Pectin lyase-like"/>
    <property type="match status" value="2"/>
</dbReference>
<accession>A0A2P6VM91</accession>
<evidence type="ECO:0000313" key="5">
    <source>
        <dbReference type="Proteomes" id="UP000239649"/>
    </source>
</evidence>
<evidence type="ECO:0000256" key="2">
    <source>
        <dbReference type="SAM" id="SignalP"/>
    </source>
</evidence>
<evidence type="ECO:0000313" key="4">
    <source>
        <dbReference type="EMBL" id="PSC75203.1"/>
    </source>
</evidence>
<dbReference type="InterPro" id="IPR012334">
    <property type="entry name" value="Pectin_lyas_fold"/>
</dbReference>
<dbReference type="AlphaFoldDB" id="A0A2P6VM91"/>
<dbReference type="Proteomes" id="UP000239649">
    <property type="component" value="Unassembled WGS sequence"/>
</dbReference>
<feature type="region of interest" description="Disordered" evidence="1">
    <location>
        <begin position="619"/>
        <end position="638"/>
    </location>
</feature>
<proteinExistence type="predicted"/>
<feature type="region of interest" description="Disordered" evidence="1">
    <location>
        <begin position="660"/>
        <end position="692"/>
    </location>
</feature>
<protein>
    <submittedName>
        <fullName evidence="4">Band 7</fullName>
    </submittedName>
</protein>
<dbReference type="InterPro" id="IPR011050">
    <property type="entry name" value="Pectin_lyase_fold/virulence"/>
</dbReference>
<dbReference type="Pfam" id="PF12708">
    <property type="entry name" value="Pect-lyase_RHGA_epim"/>
    <property type="match status" value="1"/>
</dbReference>
<feature type="compositionally biased region" description="Pro residues" evidence="1">
    <location>
        <begin position="39"/>
        <end position="73"/>
    </location>
</feature>
<feature type="domain" description="Rhamnogalacturonase A/B/Epimerase-like pectate lyase" evidence="3">
    <location>
        <begin position="114"/>
        <end position="179"/>
    </location>
</feature>
<dbReference type="GO" id="GO:0005681">
    <property type="term" value="C:spliceosomal complex"/>
    <property type="evidence" value="ECO:0007669"/>
    <property type="project" value="TreeGrafter"/>
</dbReference>
<keyword evidence="5" id="KW-1185">Reference proteome</keyword>
<dbReference type="PANTHER" id="PTHR13361:SF1">
    <property type="entry name" value="WW DOMAIN-BINDING PROTEIN 11"/>
    <property type="match status" value="1"/>
</dbReference>
<dbReference type="STRING" id="554055.A0A2P6VM91"/>
<name>A0A2P6VM91_9CHLO</name>
<sequence>MAMSRLVAVTALLLAALAAAGAADQPPRLYAGAEAAAAAPPPPRRLPPTRSPPPPLRSPPPRPPPSPPPPPPLVRNKFLPEGRGFDWSLAGYMDSLAPIPSVSNNVQNVRRPPFNAMGDGVTDDTKAILAAVAAAAGDRRGSGGVVFFPAGTYVLRKPVEVRRSGVVFRGEGQGRTVIRIPVSLSDVYAGTWRKLSNGKITSNWCFGGAFFEFSGGVARSDNRKFVLGEVQGAVPQHARRLKLSSTDKISLDQWVQVFVNDRSTRGRRRLTTAGEPPRDAADAEAAGTAAAEPGVTTAVYVNVTTGSKVTLVTRPVPSWVSSSLAFQAAAEGAALLQEPGGGLTPEQALAVDVAAAKHGGVVEGAAAKGTVGAWVYGDNVADSGPTSGAVAKDSVSLAARVVSIDGDYIVLDRDLPFPIMDGWDGVVTQYNPSVQGSGMERLTIAFDHATIGAHFSERGYNAIQFRGASNVWMRQVDIVNSDNGIFVNWVDRSTFEDVRLFNTGPRWEAEEWRRGVNGHHGISLGPGSHGNLIQRVFLDKFEHDVAVSFGATLNVLRQLKSVDANLDHHRAGPFANLFTDMDVGYGTRWYFSGGQDDRGAYSGVGSTFWNAQTPASSSCLPTAASQTSTPLTAPAPTAAPVPATQAAAVAATAAPPAASSQVATASPSANQAPTASQPQAPSSPSQAAAAALAAAAQAPSPLSPAAQSTTTLSSAAQAAPAACNQCPKMKWLVLPLSAGMPADLWAAQRRLQGLPVR</sequence>
<feature type="compositionally biased region" description="Low complexity" evidence="1">
    <location>
        <begin position="621"/>
        <end position="638"/>
    </location>
</feature>
<feature type="chain" id="PRO_5015135704" evidence="2">
    <location>
        <begin position="24"/>
        <end position="757"/>
    </location>
</feature>
<feature type="region of interest" description="Disordered" evidence="1">
    <location>
        <begin position="33"/>
        <end position="78"/>
    </location>
</feature>
<organism evidence="4 5">
    <name type="scientific">Micractinium conductrix</name>
    <dbReference type="NCBI Taxonomy" id="554055"/>
    <lineage>
        <taxon>Eukaryota</taxon>
        <taxon>Viridiplantae</taxon>
        <taxon>Chlorophyta</taxon>
        <taxon>core chlorophytes</taxon>
        <taxon>Trebouxiophyceae</taxon>
        <taxon>Chlorellales</taxon>
        <taxon>Chlorellaceae</taxon>
        <taxon>Chlorella clade</taxon>
        <taxon>Micractinium</taxon>
    </lineage>
</organism>
<dbReference type="SUPFAM" id="SSF51126">
    <property type="entry name" value="Pectin lyase-like"/>
    <property type="match status" value="2"/>
</dbReference>
<reference evidence="4 5" key="1">
    <citation type="journal article" date="2018" name="Plant J.">
        <title>Genome sequences of Chlorella sorokiniana UTEX 1602 and Micractinium conductrix SAG 241.80: implications to maltose excretion by a green alga.</title>
        <authorList>
            <person name="Arriola M.B."/>
            <person name="Velmurugan N."/>
            <person name="Zhang Y."/>
            <person name="Plunkett M.H."/>
            <person name="Hondzo H."/>
            <person name="Barney B.M."/>
        </authorList>
    </citation>
    <scope>NUCLEOTIDE SEQUENCE [LARGE SCALE GENOMIC DNA]</scope>
    <source>
        <strain evidence="4 5">SAG 241.80</strain>
    </source>
</reference>
<feature type="region of interest" description="Disordered" evidence="1">
    <location>
        <begin position="266"/>
        <end position="288"/>
    </location>
</feature>
<dbReference type="InterPro" id="IPR024535">
    <property type="entry name" value="RHGA/B-epi-like_pectate_lyase"/>
</dbReference>
<dbReference type="PANTHER" id="PTHR13361">
    <property type="entry name" value="WW DOMAIN-BINDING PROTEIN 11"/>
    <property type="match status" value="1"/>
</dbReference>
<gene>
    <name evidence="4" type="ORF">C2E20_1768</name>
</gene>
<comment type="caution">
    <text evidence="4">The sequence shown here is derived from an EMBL/GenBank/DDBJ whole genome shotgun (WGS) entry which is preliminary data.</text>
</comment>
<feature type="signal peptide" evidence="2">
    <location>
        <begin position="1"/>
        <end position="23"/>
    </location>
</feature>
<evidence type="ECO:0000256" key="1">
    <source>
        <dbReference type="SAM" id="MobiDB-lite"/>
    </source>
</evidence>
<keyword evidence="2" id="KW-0732">Signal</keyword>
<dbReference type="OrthoDB" id="187139at2759"/>